<dbReference type="InterPro" id="IPR014509">
    <property type="entry name" value="YjdF-like"/>
</dbReference>
<evidence type="ECO:0000313" key="3">
    <source>
        <dbReference type="EMBL" id="MCB7388802.1"/>
    </source>
</evidence>
<feature type="region of interest" description="Disordered" evidence="1">
    <location>
        <begin position="272"/>
        <end position="295"/>
    </location>
</feature>
<gene>
    <name evidence="3" type="ORF">LIZ65_16060</name>
</gene>
<keyword evidence="2" id="KW-1133">Transmembrane helix</keyword>
<keyword evidence="4" id="KW-1185">Reference proteome</keyword>
<dbReference type="EMBL" id="JAJCIS010000015">
    <property type="protein sequence ID" value="MCB7388802.1"/>
    <property type="molecule type" value="Genomic_DNA"/>
</dbReference>
<feature type="transmembrane region" description="Helical" evidence="2">
    <location>
        <begin position="226"/>
        <end position="244"/>
    </location>
</feature>
<evidence type="ECO:0000256" key="2">
    <source>
        <dbReference type="SAM" id="Phobius"/>
    </source>
</evidence>
<feature type="transmembrane region" description="Helical" evidence="2">
    <location>
        <begin position="47"/>
        <end position="64"/>
    </location>
</feature>
<evidence type="ECO:0000256" key="1">
    <source>
        <dbReference type="SAM" id="MobiDB-lite"/>
    </source>
</evidence>
<dbReference type="Proteomes" id="UP001299546">
    <property type="component" value="Unassembled WGS sequence"/>
</dbReference>
<feature type="transmembrane region" description="Helical" evidence="2">
    <location>
        <begin position="76"/>
        <end position="94"/>
    </location>
</feature>
<feature type="transmembrane region" description="Helical" evidence="2">
    <location>
        <begin position="21"/>
        <end position="41"/>
    </location>
</feature>
<comment type="caution">
    <text evidence="3">The sequence shown here is derived from an EMBL/GenBank/DDBJ whole genome shotgun (WGS) entry which is preliminary data.</text>
</comment>
<keyword evidence="2" id="KW-0812">Transmembrane</keyword>
<dbReference type="Pfam" id="PF09997">
    <property type="entry name" value="DUF2238"/>
    <property type="match status" value="1"/>
</dbReference>
<sequence length="295" mass="33659">MRWLQRINKALAMELREHKSSFIVYLVLRALVILCMVLQILNKNYENVFLCILTLILLIMPSLIQLNLKIELPTTLEIIILLFIFSAEILGEIQEYYIKFQNWDTILHTLNGFLMAAIGFSLVDILNREERLKFELSPVFMSIVAFCFSMTVGVVWEFFEYGMDTFFGMDMQKDTIVHMVNSVMLDPEGRNIPTAIHNINDVIINGKSLGLGGYLDIGLHDTMKDLLVNFVGAVVFSVIGYFYIKHKGKGKVAGRFIPQLKKKEADFLSIVEEEERNEKSEKGAEAASKAETADK</sequence>
<reference evidence="3 4" key="1">
    <citation type="submission" date="2021-10" db="EMBL/GenBank/DDBJ databases">
        <title>Collection of gut derived symbiotic bacterial strains cultured from healthy donors.</title>
        <authorList>
            <person name="Lin H."/>
            <person name="Littmann E."/>
            <person name="Kohout C."/>
            <person name="Pamer E.G."/>
        </authorList>
    </citation>
    <scope>NUCLEOTIDE SEQUENCE [LARGE SCALE GENOMIC DNA]</scope>
    <source>
        <strain evidence="3 4">DFI.1.165</strain>
    </source>
</reference>
<keyword evidence="2" id="KW-0472">Membrane</keyword>
<organism evidence="3 4">
    <name type="scientific">Bariatricus massiliensis</name>
    <dbReference type="NCBI Taxonomy" id="1745713"/>
    <lineage>
        <taxon>Bacteria</taxon>
        <taxon>Bacillati</taxon>
        <taxon>Bacillota</taxon>
        <taxon>Clostridia</taxon>
        <taxon>Lachnospirales</taxon>
        <taxon>Lachnospiraceae</taxon>
        <taxon>Bariatricus</taxon>
    </lineage>
</organism>
<proteinExistence type="predicted"/>
<dbReference type="RefSeq" id="WP_066738258.1">
    <property type="nucleotide sequence ID" value="NZ_JAJCIQ010000015.1"/>
</dbReference>
<name>A0ABS8DL79_9FIRM</name>
<feature type="transmembrane region" description="Helical" evidence="2">
    <location>
        <begin position="106"/>
        <end position="127"/>
    </location>
</feature>
<feature type="transmembrane region" description="Helical" evidence="2">
    <location>
        <begin position="139"/>
        <end position="159"/>
    </location>
</feature>
<accession>A0ABS8DL79</accession>
<feature type="compositionally biased region" description="Low complexity" evidence="1">
    <location>
        <begin position="285"/>
        <end position="295"/>
    </location>
</feature>
<protein>
    <submittedName>
        <fullName evidence="3">Uncharacterized protein</fullName>
    </submittedName>
</protein>
<evidence type="ECO:0000313" key="4">
    <source>
        <dbReference type="Proteomes" id="UP001299546"/>
    </source>
</evidence>